<feature type="region of interest" description="Disordered" evidence="1">
    <location>
        <begin position="107"/>
        <end position="240"/>
    </location>
</feature>
<gene>
    <name evidence="2" type="ORF">FZEAL_4051</name>
</gene>
<reference evidence="2" key="2">
    <citation type="submission" date="2020-05" db="EMBL/GenBank/DDBJ databases">
        <authorList>
            <person name="Kim H.-S."/>
            <person name="Proctor R.H."/>
            <person name="Brown D.W."/>
        </authorList>
    </citation>
    <scope>NUCLEOTIDE SEQUENCE</scope>
    <source>
        <strain evidence="2">NRRL 22465</strain>
    </source>
</reference>
<evidence type="ECO:0000313" key="2">
    <source>
        <dbReference type="EMBL" id="KAF4979835.1"/>
    </source>
</evidence>
<sequence>MITLATLERTETKNKEKWESLKKLQADIDVQVEQNEAQKALLVKQANDIVTSNITIQFEVEAHNSLIEELAQLQETAEADKTALEFWCGQVKKETEQLAADKAHLSQLKAQEDGKPEGAAADTSKDSPDKTPSDLSSEEHSAKGHTRKSSSLKPLDSSPTTASGSSPGQDSRSKEELRNEIERLEQRNKELDQQLEALKEEMSQLEKHSDEKIQALKDENEGLEKLGEESRELEEARDQEMEALEKEIEKIKEDKKQEMEALRKELDKIKKVKDQEVQALKEEARKLGIRRAEELKEGTLLQQQSEDEVARLRREWHPTFAKADDLVHAIRKQGKYPKPIEEAETDADAARDDNAQRDGDAEPNDPNPPEGDEDLELTLMDRINYLNMACFFRTRNYIQLALREGANRLANVLLHDARSWVQYCEADLAMMHPSVNLQIKASMFVLDGLKKVMTANDSEGVSRGLTEIQEGHIQLTDGDSSASFAQLVDLSRDLIDWTADFVTEEGRRKRRKLFRNRLSWKKNVQFSRDKESKARKIQEKVKDGPSMKAAELRRSGFHSPLSPGRWDEQEEQ</sequence>
<keyword evidence="3" id="KW-1185">Reference proteome</keyword>
<feature type="compositionally biased region" description="Basic and acidic residues" evidence="1">
    <location>
        <begin position="529"/>
        <end position="554"/>
    </location>
</feature>
<feature type="compositionally biased region" description="Basic and acidic residues" evidence="1">
    <location>
        <begin position="348"/>
        <end position="360"/>
    </location>
</feature>
<feature type="compositionally biased region" description="Basic and acidic residues" evidence="1">
    <location>
        <begin position="123"/>
        <end position="142"/>
    </location>
</feature>
<dbReference type="AlphaFoldDB" id="A0A8H4UMG3"/>
<accession>A0A8H4UMG3</accession>
<feature type="compositionally biased region" description="Basic and acidic residues" evidence="1">
    <location>
        <begin position="107"/>
        <end position="116"/>
    </location>
</feature>
<evidence type="ECO:0000313" key="3">
    <source>
        <dbReference type="Proteomes" id="UP000635477"/>
    </source>
</evidence>
<feature type="compositionally biased region" description="Low complexity" evidence="1">
    <location>
        <begin position="151"/>
        <end position="168"/>
    </location>
</feature>
<proteinExistence type="predicted"/>
<reference evidence="2" key="1">
    <citation type="journal article" date="2020" name="BMC Genomics">
        <title>Correction to: Identification and distribution of gene clusters required for synthesis of sphingolipid metabolism inhibitors in diverse species of the filamentous fungus Fusarium.</title>
        <authorList>
            <person name="Kim H.S."/>
            <person name="Lohmar J.M."/>
            <person name="Busman M."/>
            <person name="Brown D.W."/>
            <person name="Naumann T.A."/>
            <person name="Divon H.H."/>
            <person name="Lysoe E."/>
            <person name="Uhlig S."/>
            <person name="Proctor R.H."/>
        </authorList>
    </citation>
    <scope>NUCLEOTIDE SEQUENCE</scope>
    <source>
        <strain evidence="2">NRRL 22465</strain>
    </source>
</reference>
<organism evidence="2 3">
    <name type="scientific">Fusarium zealandicum</name>
    <dbReference type="NCBI Taxonomy" id="1053134"/>
    <lineage>
        <taxon>Eukaryota</taxon>
        <taxon>Fungi</taxon>
        <taxon>Dikarya</taxon>
        <taxon>Ascomycota</taxon>
        <taxon>Pezizomycotina</taxon>
        <taxon>Sordariomycetes</taxon>
        <taxon>Hypocreomycetidae</taxon>
        <taxon>Hypocreales</taxon>
        <taxon>Nectriaceae</taxon>
        <taxon>Fusarium</taxon>
        <taxon>Fusarium staphyleae species complex</taxon>
    </lineage>
</organism>
<dbReference type="EMBL" id="JABEYC010000274">
    <property type="protein sequence ID" value="KAF4979835.1"/>
    <property type="molecule type" value="Genomic_DNA"/>
</dbReference>
<evidence type="ECO:0000256" key="1">
    <source>
        <dbReference type="SAM" id="MobiDB-lite"/>
    </source>
</evidence>
<feature type="region of interest" description="Disordered" evidence="1">
    <location>
        <begin position="334"/>
        <end position="374"/>
    </location>
</feature>
<feature type="region of interest" description="Disordered" evidence="1">
    <location>
        <begin position="529"/>
        <end position="572"/>
    </location>
</feature>
<dbReference type="OrthoDB" id="5091933at2759"/>
<dbReference type="Proteomes" id="UP000635477">
    <property type="component" value="Unassembled WGS sequence"/>
</dbReference>
<name>A0A8H4UMG3_9HYPO</name>
<comment type="caution">
    <text evidence="2">The sequence shown here is derived from an EMBL/GenBank/DDBJ whole genome shotgun (WGS) entry which is preliminary data.</text>
</comment>
<protein>
    <submittedName>
        <fullName evidence="2">Uncharacterized protein</fullName>
    </submittedName>
</protein>
<feature type="compositionally biased region" description="Basic and acidic residues" evidence="1">
    <location>
        <begin position="171"/>
        <end position="240"/>
    </location>
</feature>